<dbReference type="EMBL" id="CAFBLZ010000053">
    <property type="protein sequence ID" value="CAB4885976.1"/>
    <property type="molecule type" value="Genomic_DNA"/>
</dbReference>
<reference evidence="1" key="1">
    <citation type="submission" date="2020-05" db="EMBL/GenBank/DDBJ databases">
        <authorList>
            <person name="Chiriac C."/>
            <person name="Salcher M."/>
            <person name="Ghai R."/>
            <person name="Kavagutti S V."/>
        </authorList>
    </citation>
    <scope>NUCLEOTIDE SEQUENCE</scope>
</reference>
<sequence>MITSARTKKFLLILTSLAIVTGSISPAIAGSDANPYGTSTVDPAGPNEILLSITKGSRNVDLTYPKLLKLKQSRITIYEPFLKKRETFTVIKLSALFSLVGISGDDLVVTTALNDYIFKSRASQFIAAEGYLAIKRDGKEIGYDQGGPIRLIYPDKSKWAKNLDAWNWSIATISVK</sequence>
<evidence type="ECO:0000313" key="1">
    <source>
        <dbReference type="EMBL" id="CAB4885976.1"/>
    </source>
</evidence>
<protein>
    <submittedName>
        <fullName evidence="1">Unannotated protein</fullName>
    </submittedName>
</protein>
<proteinExistence type="predicted"/>
<gene>
    <name evidence="1" type="ORF">UFOPK3482_00717</name>
</gene>
<name>A0A6J7ES85_9ZZZZ</name>
<accession>A0A6J7ES85</accession>
<dbReference type="AlphaFoldDB" id="A0A6J7ES85"/>
<dbReference type="InterPro" id="IPR036374">
    <property type="entry name" value="OxRdtase_Mopterin-bd_sf"/>
</dbReference>
<dbReference type="SUPFAM" id="SSF56524">
    <property type="entry name" value="Oxidoreductase molybdopterin-binding domain"/>
    <property type="match status" value="1"/>
</dbReference>
<organism evidence="1">
    <name type="scientific">freshwater metagenome</name>
    <dbReference type="NCBI Taxonomy" id="449393"/>
    <lineage>
        <taxon>unclassified sequences</taxon>
        <taxon>metagenomes</taxon>
        <taxon>ecological metagenomes</taxon>
    </lineage>
</organism>